<evidence type="ECO:0000313" key="4">
    <source>
        <dbReference type="Proteomes" id="UP000366945"/>
    </source>
</evidence>
<dbReference type="Pfam" id="PF02510">
    <property type="entry name" value="SPAN"/>
    <property type="match status" value="1"/>
</dbReference>
<dbReference type="OrthoDB" id="8941818at2"/>
<feature type="region of interest" description="Disordered" evidence="1">
    <location>
        <begin position="89"/>
        <end position="113"/>
    </location>
</feature>
<dbReference type="RefSeq" id="WP_150679608.1">
    <property type="nucleotide sequence ID" value="NZ_CABPSK010000002.1"/>
</dbReference>
<proteinExistence type="predicted"/>
<dbReference type="Proteomes" id="UP000366945">
    <property type="component" value="Unassembled WGS sequence"/>
</dbReference>
<sequence>MDTGVIGGAATLPMGNEASDPVDTKQTSRDDSEAAKAFEAALRRRDAQRKRHEVSPGEGQVWQTLVHADPRLGLPTSRAEHAAVDLEHASNSETAQGDAPSEVHARSASDAATDRVARALTLSAARGSHSMTPPPERVDATATPPTVIHMADATPAHRKPVDRHSAEASAPEGMPAWGIAGHAARDTASMMAPLPHDPRGHPGHTPRGGEPWHAASTGGDGMRYAFGSWGKGHFVNVQAVQVDGQRRFVLGASDALVQRRLQAMWPSTGAGGSSRWQLNGAGVSIVTGVAPVEDATQEEPEC</sequence>
<feature type="domain" description="Surface presentation of antigen" evidence="2">
    <location>
        <begin position="219"/>
        <end position="278"/>
    </location>
</feature>
<evidence type="ECO:0000259" key="2">
    <source>
        <dbReference type="Pfam" id="PF02510"/>
    </source>
</evidence>
<feature type="region of interest" description="Disordered" evidence="1">
    <location>
        <begin position="190"/>
        <end position="209"/>
    </location>
</feature>
<feature type="compositionally biased region" description="Basic and acidic residues" evidence="1">
    <location>
        <begin position="101"/>
        <end position="113"/>
    </location>
</feature>
<feature type="region of interest" description="Disordered" evidence="1">
    <location>
        <begin position="1"/>
        <end position="36"/>
    </location>
</feature>
<organism evidence="3 4">
    <name type="scientific">Pandoraea pneumonica</name>
    <dbReference type="NCBI Taxonomy" id="2508299"/>
    <lineage>
        <taxon>Bacteria</taxon>
        <taxon>Pseudomonadati</taxon>
        <taxon>Pseudomonadota</taxon>
        <taxon>Betaproteobacteria</taxon>
        <taxon>Burkholderiales</taxon>
        <taxon>Burkholderiaceae</taxon>
        <taxon>Pandoraea</taxon>
    </lineage>
</organism>
<dbReference type="GeneID" id="300404321"/>
<keyword evidence="4" id="KW-1185">Reference proteome</keyword>
<gene>
    <name evidence="3" type="ORF">PPN31114_02289</name>
</gene>
<feature type="region of interest" description="Disordered" evidence="1">
    <location>
        <begin position="43"/>
        <end position="62"/>
    </location>
</feature>
<accession>A0A5E4UWD0</accession>
<name>A0A5E4UWD0_9BURK</name>
<evidence type="ECO:0000313" key="3">
    <source>
        <dbReference type="EMBL" id="VVE04216.1"/>
    </source>
</evidence>
<reference evidence="3 4" key="1">
    <citation type="submission" date="2019-08" db="EMBL/GenBank/DDBJ databases">
        <authorList>
            <person name="Peeters C."/>
        </authorList>
    </citation>
    <scope>NUCLEOTIDE SEQUENCE [LARGE SCALE GENOMIC DNA]</scope>
    <source>
        <strain evidence="3 4">LMG 31114</strain>
    </source>
</reference>
<dbReference type="InterPro" id="IPR056746">
    <property type="entry name" value="SPAN_dom"/>
</dbReference>
<evidence type="ECO:0000256" key="1">
    <source>
        <dbReference type="SAM" id="MobiDB-lite"/>
    </source>
</evidence>
<dbReference type="AlphaFoldDB" id="A0A5E4UWD0"/>
<protein>
    <recommendedName>
        <fullName evidence="2">Surface presentation of antigen domain-containing protein</fullName>
    </recommendedName>
</protein>
<feature type="compositionally biased region" description="Basic and acidic residues" evidence="1">
    <location>
        <begin position="22"/>
        <end position="36"/>
    </location>
</feature>
<dbReference type="EMBL" id="CABPSK010000002">
    <property type="protein sequence ID" value="VVE04216.1"/>
    <property type="molecule type" value="Genomic_DNA"/>
</dbReference>